<evidence type="ECO:0000256" key="8">
    <source>
        <dbReference type="ARBA" id="ARBA00023242"/>
    </source>
</evidence>
<keyword evidence="5 10" id="KW-0862">Zinc</keyword>
<dbReference type="InterPro" id="IPR012934">
    <property type="entry name" value="Znf_AD"/>
</dbReference>
<keyword evidence="2 10" id="KW-0479">Metal-binding</keyword>
<name>A0ABQ9J677_9CUCU</name>
<dbReference type="InterPro" id="IPR013087">
    <property type="entry name" value="Znf_C2H2_type"/>
</dbReference>
<feature type="domain" description="ZAD" evidence="12">
    <location>
        <begin position="3"/>
        <end position="74"/>
    </location>
</feature>
<dbReference type="Proteomes" id="UP001162164">
    <property type="component" value="Unassembled WGS sequence"/>
</dbReference>
<feature type="binding site" evidence="10">
    <location>
        <position position="8"/>
    </location>
    <ligand>
        <name>Zn(2+)</name>
        <dbReference type="ChEBI" id="CHEBI:29105"/>
    </ligand>
</feature>
<evidence type="ECO:0000256" key="7">
    <source>
        <dbReference type="ARBA" id="ARBA00023163"/>
    </source>
</evidence>
<accession>A0ABQ9J677</accession>
<comment type="subcellular location">
    <subcellularLocation>
        <location evidence="1">Nucleus</location>
    </subcellularLocation>
</comment>
<dbReference type="PROSITE" id="PS50157">
    <property type="entry name" value="ZINC_FINGER_C2H2_2"/>
    <property type="match status" value="3"/>
</dbReference>
<evidence type="ECO:0000256" key="5">
    <source>
        <dbReference type="ARBA" id="ARBA00022833"/>
    </source>
</evidence>
<feature type="domain" description="C2H2-type" evidence="11">
    <location>
        <begin position="286"/>
        <end position="322"/>
    </location>
</feature>
<feature type="domain" description="C2H2-type" evidence="11">
    <location>
        <begin position="230"/>
        <end position="252"/>
    </location>
</feature>
<dbReference type="PROSITE" id="PS00028">
    <property type="entry name" value="ZINC_FINGER_C2H2_1"/>
    <property type="match status" value="3"/>
</dbReference>
<evidence type="ECO:0000256" key="6">
    <source>
        <dbReference type="ARBA" id="ARBA00023015"/>
    </source>
</evidence>
<comment type="caution">
    <text evidence="13">The sequence shown here is derived from an EMBL/GenBank/DDBJ whole genome shotgun (WGS) entry which is preliminary data.</text>
</comment>
<dbReference type="PANTHER" id="PTHR47772">
    <property type="entry name" value="ZINC FINGER PROTEIN 200"/>
    <property type="match status" value="1"/>
</dbReference>
<gene>
    <name evidence="13" type="ORF">NQ317_017717</name>
</gene>
<sequence>METRCRLCAECSTDQIPILDDLGFCSKIFQLFQIKVSVDDSLPISSCQICYDMVEKTWDFNDRIQKAQEVLTDLLNNITAILNPTDTLETHPLLETQNVLSTQTEVVDLNYLDTKEVIKCDFNLPEESNDLSDSSEKFEQKRKSLKTKGKVPYSFLMHVKVIKKKSKLLDANTLDDIEFEVKDDGTIAPKSDVLGWDTYPWTCCDCKIVFSMSDDLKEHYATSHNSTARYHCADCPKIYSKYSTFLTHVKVHRMKLRFCCDICYKWFPTVSDQEQHRSQHGDERPHACNTCGKKFRMQSALINHPLKFIVFSRHPVHLNDKGGMTEFCLHST</sequence>
<feature type="binding site" evidence="10">
    <location>
        <position position="47"/>
    </location>
    <ligand>
        <name>Zn(2+)</name>
        <dbReference type="ChEBI" id="CHEBI:29105"/>
    </ligand>
</feature>
<evidence type="ECO:0000256" key="9">
    <source>
        <dbReference type="PROSITE-ProRule" id="PRU00042"/>
    </source>
</evidence>
<evidence type="ECO:0000256" key="1">
    <source>
        <dbReference type="ARBA" id="ARBA00004123"/>
    </source>
</evidence>
<evidence type="ECO:0000313" key="13">
    <source>
        <dbReference type="EMBL" id="KAJ8973262.1"/>
    </source>
</evidence>
<dbReference type="SMART" id="SM00355">
    <property type="entry name" value="ZnF_C2H2"/>
    <property type="match status" value="4"/>
</dbReference>
<dbReference type="InterPro" id="IPR050636">
    <property type="entry name" value="C2H2-ZF_domain-containing"/>
</dbReference>
<keyword evidence="4 9" id="KW-0863">Zinc-finger</keyword>
<evidence type="ECO:0000259" key="11">
    <source>
        <dbReference type="PROSITE" id="PS50157"/>
    </source>
</evidence>
<keyword evidence="7" id="KW-0804">Transcription</keyword>
<dbReference type="EMBL" id="JAPWTJ010001207">
    <property type="protein sequence ID" value="KAJ8973262.1"/>
    <property type="molecule type" value="Genomic_DNA"/>
</dbReference>
<evidence type="ECO:0000256" key="2">
    <source>
        <dbReference type="ARBA" id="ARBA00022723"/>
    </source>
</evidence>
<feature type="domain" description="C2H2-type" evidence="11">
    <location>
        <begin position="258"/>
        <end position="285"/>
    </location>
</feature>
<feature type="binding site" evidence="10">
    <location>
        <position position="5"/>
    </location>
    <ligand>
        <name>Zn(2+)</name>
        <dbReference type="ChEBI" id="CHEBI:29105"/>
    </ligand>
</feature>
<keyword evidence="3" id="KW-0677">Repeat</keyword>
<reference evidence="13" key="1">
    <citation type="journal article" date="2023" name="Insect Mol. Biol.">
        <title>Genome sequencing provides insights into the evolution of gene families encoding plant cell wall-degrading enzymes in longhorned beetles.</title>
        <authorList>
            <person name="Shin N.R."/>
            <person name="Okamura Y."/>
            <person name="Kirsch R."/>
            <person name="Pauchet Y."/>
        </authorList>
    </citation>
    <scope>NUCLEOTIDE SEQUENCE</scope>
    <source>
        <strain evidence="13">MMC_N1</strain>
    </source>
</reference>
<dbReference type="SUPFAM" id="SSF57667">
    <property type="entry name" value="beta-beta-alpha zinc fingers"/>
    <property type="match status" value="2"/>
</dbReference>
<evidence type="ECO:0000313" key="14">
    <source>
        <dbReference type="Proteomes" id="UP001162164"/>
    </source>
</evidence>
<evidence type="ECO:0000256" key="4">
    <source>
        <dbReference type="ARBA" id="ARBA00022771"/>
    </source>
</evidence>
<dbReference type="Gene3D" id="3.40.1800.20">
    <property type="match status" value="1"/>
</dbReference>
<keyword evidence="14" id="KW-1185">Reference proteome</keyword>
<dbReference type="SUPFAM" id="SSF57716">
    <property type="entry name" value="Glucocorticoid receptor-like (DNA-binding domain)"/>
    <property type="match status" value="1"/>
</dbReference>
<dbReference type="Gene3D" id="3.30.160.60">
    <property type="entry name" value="Classic Zinc Finger"/>
    <property type="match status" value="2"/>
</dbReference>
<keyword evidence="6" id="KW-0805">Transcription regulation</keyword>
<evidence type="ECO:0000256" key="3">
    <source>
        <dbReference type="ARBA" id="ARBA00022737"/>
    </source>
</evidence>
<proteinExistence type="predicted"/>
<evidence type="ECO:0000259" key="12">
    <source>
        <dbReference type="PROSITE" id="PS51915"/>
    </source>
</evidence>
<dbReference type="Pfam" id="PF07776">
    <property type="entry name" value="zf-AD"/>
    <property type="match status" value="1"/>
</dbReference>
<evidence type="ECO:0000256" key="10">
    <source>
        <dbReference type="PROSITE-ProRule" id="PRU01263"/>
    </source>
</evidence>
<keyword evidence="8" id="KW-0539">Nucleus</keyword>
<dbReference type="PANTHER" id="PTHR47772:SF7">
    <property type="entry name" value="ZINC FINGER PROTEIN 160"/>
    <property type="match status" value="1"/>
</dbReference>
<feature type="binding site" evidence="10">
    <location>
        <position position="50"/>
    </location>
    <ligand>
        <name>Zn(2+)</name>
        <dbReference type="ChEBI" id="CHEBI:29105"/>
    </ligand>
</feature>
<dbReference type="InterPro" id="IPR036236">
    <property type="entry name" value="Znf_C2H2_sf"/>
</dbReference>
<organism evidence="13 14">
    <name type="scientific">Molorchus minor</name>
    <dbReference type="NCBI Taxonomy" id="1323400"/>
    <lineage>
        <taxon>Eukaryota</taxon>
        <taxon>Metazoa</taxon>
        <taxon>Ecdysozoa</taxon>
        <taxon>Arthropoda</taxon>
        <taxon>Hexapoda</taxon>
        <taxon>Insecta</taxon>
        <taxon>Pterygota</taxon>
        <taxon>Neoptera</taxon>
        <taxon>Endopterygota</taxon>
        <taxon>Coleoptera</taxon>
        <taxon>Polyphaga</taxon>
        <taxon>Cucujiformia</taxon>
        <taxon>Chrysomeloidea</taxon>
        <taxon>Cerambycidae</taxon>
        <taxon>Lamiinae</taxon>
        <taxon>Monochamini</taxon>
        <taxon>Molorchus</taxon>
    </lineage>
</organism>
<dbReference type="PROSITE" id="PS51915">
    <property type="entry name" value="ZAD"/>
    <property type="match status" value="1"/>
</dbReference>
<protein>
    <submittedName>
        <fullName evidence="13">Uncharacterized protein</fullName>
    </submittedName>
</protein>